<dbReference type="InterPro" id="IPR053828">
    <property type="entry name" value="Nucleosidase_C"/>
</dbReference>
<dbReference type="PANTHER" id="PTHR11575">
    <property type="entry name" value="5'-NUCLEOTIDASE-RELATED"/>
    <property type="match status" value="1"/>
</dbReference>
<dbReference type="InterPro" id="IPR004843">
    <property type="entry name" value="Calcineurin-like_PHP"/>
</dbReference>
<feature type="region of interest" description="Disordered" evidence="1">
    <location>
        <begin position="557"/>
        <end position="581"/>
    </location>
</feature>
<evidence type="ECO:0000313" key="5">
    <source>
        <dbReference type="EMBL" id="ORY78038.1"/>
    </source>
</evidence>
<dbReference type="OrthoDB" id="7722975at2759"/>
<dbReference type="GO" id="GO:0005829">
    <property type="term" value="C:cytosol"/>
    <property type="evidence" value="ECO:0007669"/>
    <property type="project" value="TreeGrafter"/>
</dbReference>
<dbReference type="PANTHER" id="PTHR11575:SF22">
    <property type="entry name" value="ADL392WP"/>
    <property type="match status" value="1"/>
</dbReference>
<name>A0A1Y2F2D4_9BASI</name>
<feature type="domain" description="Calcineurin-like phosphoesterase" evidence="3">
    <location>
        <begin position="54"/>
        <end position="285"/>
    </location>
</feature>
<comment type="caution">
    <text evidence="5">The sequence shown here is derived from an EMBL/GenBank/DDBJ whole genome shotgun (WGS) entry which is preliminary data.</text>
</comment>
<dbReference type="FunCoup" id="A0A1Y2F2D4">
    <property type="interactions" value="195"/>
</dbReference>
<dbReference type="InterPro" id="IPR029052">
    <property type="entry name" value="Metallo-depent_PP-like"/>
</dbReference>
<dbReference type="Pfam" id="PF00149">
    <property type="entry name" value="Metallophos"/>
    <property type="match status" value="1"/>
</dbReference>
<keyword evidence="6" id="KW-1185">Reference proteome</keyword>
<evidence type="ECO:0000256" key="2">
    <source>
        <dbReference type="SAM" id="SignalP"/>
    </source>
</evidence>
<dbReference type="FunFam" id="3.60.21.10:FF:000043">
    <property type="entry name" value="Ser/Thr protein phosphatase family"/>
    <property type="match status" value="1"/>
</dbReference>
<dbReference type="SUPFAM" id="SSF56300">
    <property type="entry name" value="Metallo-dependent phosphatases"/>
    <property type="match status" value="1"/>
</dbReference>
<evidence type="ECO:0000259" key="4">
    <source>
        <dbReference type="Pfam" id="PF21953"/>
    </source>
</evidence>
<organism evidence="5 6">
    <name type="scientific">Leucosporidium creatinivorum</name>
    <dbReference type="NCBI Taxonomy" id="106004"/>
    <lineage>
        <taxon>Eukaryota</taxon>
        <taxon>Fungi</taxon>
        <taxon>Dikarya</taxon>
        <taxon>Basidiomycota</taxon>
        <taxon>Pucciniomycotina</taxon>
        <taxon>Microbotryomycetes</taxon>
        <taxon>Leucosporidiales</taxon>
        <taxon>Leucosporidium</taxon>
    </lineage>
</organism>
<dbReference type="Proteomes" id="UP000193467">
    <property type="component" value="Unassembled WGS sequence"/>
</dbReference>
<dbReference type="AlphaFoldDB" id="A0A1Y2F2D4"/>
<dbReference type="GO" id="GO:0016787">
    <property type="term" value="F:hydrolase activity"/>
    <property type="evidence" value="ECO:0007669"/>
    <property type="project" value="InterPro"/>
</dbReference>
<feature type="chain" id="PRO_5013299556" evidence="2">
    <location>
        <begin position="20"/>
        <end position="639"/>
    </location>
</feature>
<proteinExistence type="predicted"/>
<dbReference type="GO" id="GO:0005576">
    <property type="term" value="C:extracellular region"/>
    <property type="evidence" value="ECO:0007669"/>
    <property type="project" value="UniProtKB-ARBA"/>
</dbReference>
<sequence length="639" mass="71191">MLLPLLLLPALAALSPALAAAVQLPFELGPLQQPDSSSPVANPYRQLPWGDVNIISTTDTHGWLMGHQRQEAGFSGDWGDVYSFVARMKDEARRRGVDLLLVDSGDRVDGNGLVDGEPAGHVKGWTAMSYFAEMPYDVITTGNHELYKYPVAVATYNKLAKHYGERYVTSNVNLTLNDQRGKQRTVSLGNKYRKFKTEQGRTVTAFGPLFDFKAHAAGIDVQAPHEMVKEPWFLDAIAEEPSFFLLVGHMSIRKEPDSEWSTIVKAIREVHPHTPITVFGGHHHIRDCVREDSNSMSLAAGRYMETVGWMSIKGIDSADRSNLEFHRRYLDQNRNTYKYHAGDDFDTKKGQSITKSLTQTAKDFNLTLQFGVAPQSYYLYRHPHTSDKSILKLLTDKVLPLLVTRPDRPYPSLTILNSGSIRFDIFKGPFTRNDQWIILPFTNSFEYIPSVPRSVAAKLLPYLNLVGEHHLASLTSTTTTTSSDDEPLPQLSIAHPHAQAASVELLYRRRLAEEYAASSSTSTGEEKLTPGYVTADKCSELGDDTLHRPIPAVWQPTFVSTAFPPPPPSTNASSSSSSSSEEEEDKIDIVFFDFIQPDILSALNALQKTKTFTEGDVSLFVGSLTANTLMQSYAEREWS</sequence>
<dbReference type="PIRSF" id="PIRSF017316">
    <property type="entry name" value="Pesterase_C1039"/>
    <property type="match status" value="1"/>
</dbReference>
<feature type="signal peptide" evidence="2">
    <location>
        <begin position="1"/>
        <end position="19"/>
    </location>
</feature>
<evidence type="ECO:0000313" key="6">
    <source>
        <dbReference type="Proteomes" id="UP000193467"/>
    </source>
</evidence>
<evidence type="ECO:0000256" key="1">
    <source>
        <dbReference type="SAM" id="MobiDB-lite"/>
    </source>
</evidence>
<dbReference type="EMBL" id="MCGR01000030">
    <property type="protein sequence ID" value="ORY78038.1"/>
    <property type="molecule type" value="Genomic_DNA"/>
</dbReference>
<dbReference type="Gene3D" id="3.60.21.10">
    <property type="match status" value="1"/>
</dbReference>
<feature type="domain" description="Putative 5'-nucleotidase C-terminal" evidence="4">
    <location>
        <begin position="376"/>
        <end position="600"/>
    </location>
</feature>
<feature type="region of interest" description="Disordered" evidence="1">
    <location>
        <begin position="475"/>
        <end position="494"/>
    </location>
</feature>
<dbReference type="InterPro" id="IPR006179">
    <property type="entry name" value="5_nucleotidase/apyrase"/>
</dbReference>
<dbReference type="Pfam" id="PF21953">
    <property type="entry name" value="NadN_nucleosid_C"/>
    <property type="match status" value="1"/>
</dbReference>
<reference evidence="5 6" key="1">
    <citation type="submission" date="2016-07" db="EMBL/GenBank/DDBJ databases">
        <title>Pervasive Adenine N6-methylation of Active Genes in Fungi.</title>
        <authorList>
            <consortium name="DOE Joint Genome Institute"/>
            <person name="Mondo S.J."/>
            <person name="Dannebaum R.O."/>
            <person name="Kuo R.C."/>
            <person name="Labutti K."/>
            <person name="Haridas S."/>
            <person name="Kuo A."/>
            <person name="Salamov A."/>
            <person name="Ahrendt S.R."/>
            <person name="Lipzen A."/>
            <person name="Sullivan W."/>
            <person name="Andreopoulos W.B."/>
            <person name="Clum A."/>
            <person name="Lindquist E."/>
            <person name="Daum C."/>
            <person name="Ramamoorthy G.K."/>
            <person name="Gryganskyi A."/>
            <person name="Culley D."/>
            <person name="Magnuson J.K."/>
            <person name="James T.Y."/>
            <person name="O'Malley M.A."/>
            <person name="Stajich J.E."/>
            <person name="Spatafora J.W."/>
            <person name="Visel A."/>
            <person name="Grigoriev I.V."/>
        </authorList>
    </citation>
    <scope>NUCLEOTIDE SEQUENCE [LARGE SCALE GENOMIC DNA]</scope>
    <source>
        <strain evidence="5 6">62-1032</strain>
    </source>
</reference>
<keyword evidence="2" id="KW-0732">Signal</keyword>
<gene>
    <name evidence="5" type="ORF">BCR35DRAFT_353025</name>
</gene>
<dbReference type="GO" id="GO:0009166">
    <property type="term" value="P:nucleotide catabolic process"/>
    <property type="evidence" value="ECO:0007669"/>
    <property type="project" value="InterPro"/>
</dbReference>
<dbReference type="STRING" id="106004.A0A1Y2F2D4"/>
<dbReference type="InParanoid" id="A0A1Y2F2D4"/>
<dbReference type="InterPro" id="IPR036907">
    <property type="entry name" value="5'-Nucleotdase_C_sf"/>
</dbReference>
<dbReference type="Gene3D" id="3.90.780.10">
    <property type="entry name" value="5'-Nucleotidase, C-terminal domain"/>
    <property type="match status" value="2"/>
</dbReference>
<dbReference type="InterPro" id="IPR014485">
    <property type="entry name" value="Pesterase_C1039"/>
</dbReference>
<protein>
    <submittedName>
        <fullName evidence="5">Metallo-dependent phosphatase-like protein</fullName>
    </submittedName>
</protein>
<evidence type="ECO:0000259" key="3">
    <source>
        <dbReference type="Pfam" id="PF00149"/>
    </source>
</evidence>
<dbReference type="SUPFAM" id="SSF55816">
    <property type="entry name" value="5'-nucleotidase (syn. UDP-sugar hydrolase), C-terminal domain"/>
    <property type="match status" value="1"/>
</dbReference>
<accession>A0A1Y2F2D4</accession>